<proteinExistence type="predicted"/>
<evidence type="ECO:0000256" key="11">
    <source>
        <dbReference type="SAM" id="Coils"/>
    </source>
</evidence>
<keyword evidence="11" id="KW-0175">Coiled coil</keyword>
<evidence type="ECO:0000256" key="5">
    <source>
        <dbReference type="ARBA" id="ARBA00022840"/>
    </source>
</evidence>
<dbReference type="Gene3D" id="1.10.10.350">
    <property type="match status" value="1"/>
</dbReference>
<keyword evidence="15" id="KW-1185">Reference proteome</keyword>
<evidence type="ECO:0000256" key="9">
    <source>
        <dbReference type="ARBA" id="ARBA00023146"/>
    </source>
</evidence>
<protein>
    <submittedName>
        <fullName evidence="14">Dynein regulatory complex subunit 2 (Coiled-coil domain-containing protein 65 homolog) (Flagellar-associated protein 250)</fullName>
    </submittedName>
</protein>
<sequence>MSIPLFERNLSHPHTASTWVSIGGDPAHSKWSKTPRRRLHLLHLLSHLLAHLHPGGDFAAVGRGVAALRRRLVARAAEEIREGEVDVEVVAELLVDAVLARAFRGGEKSLYSELWVLDDGRATVESIRSDKMAESQPDGNVTLTDIVVDERPRDKCEDYRPLFTLVQPHLFTRPTFLALLDVFEVFHSRGPSRKDYTPLERQKIEKLLDVVELMPVMRRARTEAEKYEASLRSDVQWREQLWHIWFQRHPSSPRCGFEHVFIGEATEDLNGRELVGGLHNWVKFYLEEQRGAARYLGPRYKGIGKEEAALNPYFVSGKFTWDLNGKHLIKDDFQSRDIGYVRYKLCIRRNTFGNLTTFFAAQLGTWDAHARAQLDQPMSRELLEERLQPLLVLHGFADDAALLTLAARVAAAGAENLRDALRHLHSEIRFRFEEEDLPDEMPLVVAELLQLLDEDRLGSLTWDELKEHFARTGLKGKKLLLPVRLALTGRQRGHSLSELLPLFGLMELGAPWSSEILPLRQRLGVWRSWLEREARTPSTSTSSTWTWPAKVLDATKKEVEVEEYLKRDSFLSDQVEKRLRQVERMQAAIQHWKQKIAQNRQECEDRNQQLRTEKDHIAKHFQELKAKMNHFRSEGKKRLADLTMNARNCMKSLNDQLGLAERILKTAELCRKFETEREKVLPFYLSRDILQEFEEGELEFGDEDLKEEIRKELTDVGIDEWTYLDNFFKRFNKVKLDLHAVEQEGKRLTKENVQLRSILKQFLDGVSVNEDVLSAPNPLLVVNGKVNLNHVPVKRMADKTVYVEAAHHAANTVVRH</sequence>
<evidence type="ECO:0000256" key="7">
    <source>
        <dbReference type="ARBA" id="ARBA00022917"/>
    </source>
</evidence>
<dbReference type="InterPro" id="IPR037227">
    <property type="entry name" value="EndoU-like"/>
</dbReference>
<evidence type="ECO:0000259" key="12">
    <source>
        <dbReference type="PROSITE" id="PS50222"/>
    </source>
</evidence>
<evidence type="ECO:0000256" key="6">
    <source>
        <dbReference type="ARBA" id="ARBA00022846"/>
    </source>
</evidence>
<evidence type="ECO:0000256" key="10">
    <source>
        <dbReference type="ARBA" id="ARBA00023273"/>
    </source>
</evidence>
<name>A0ABP0NBY4_9DINO</name>
<dbReference type="InterPro" id="IPR045462">
    <property type="entry name" value="aa-tRNA-synth_I_cd-bd"/>
</dbReference>
<dbReference type="Pfam" id="PF19269">
    <property type="entry name" value="Anticodon_2"/>
    <property type="match status" value="1"/>
</dbReference>
<dbReference type="PANTHER" id="PTHR21625:SF0">
    <property type="entry name" value="DYNEIN REGULATORY COMPLEX SUBUNIT 2"/>
    <property type="match status" value="1"/>
</dbReference>
<dbReference type="PANTHER" id="PTHR21625">
    <property type="entry name" value="NYD-SP28 PROTEIN"/>
    <property type="match status" value="1"/>
</dbReference>
<dbReference type="InterPro" id="IPR020751">
    <property type="entry name" value="aa-tRNA-synth_I_codon-bd_sub2"/>
</dbReference>
<keyword evidence="2" id="KW-0436">Ligase</keyword>
<evidence type="ECO:0000313" key="15">
    <source>
        <dbReference type="Proteomes" id="UP001642464"/>
    </source>
</evidence>
<dbReference type="Pfam" id="PF09412">
    <property type="entry name" value="XendoU"/>
    <property type="match status" value="1"/>
</dbReference>
<dbReference type="PROSITE" id="PS51959">
    <property type="entry name" value="ENDOU"/>
    <property type="match status" value="1"/>
</dbReference>
<keyword evidence="10" id="KW-0966">Cell projection</keyword>
<evidence type="ECO:0000256" key="8">
    <source>
        <dbReference type="ARBA" id="ARBA00023069"/>
    </source>
</evidence>
<dbReference type="InterPro" id="IPR039750">
    <property type="entry name" value="DRC1/DRC2"/>
</dbReference>
<dbReference type="PROSITE" id="PS50222">
    <property type="entry name" value="EF_HAND_2"/>
    <property type="match status" value="1"/>
</dbReference>
<feature type="coiled-coil region" evidence="11">
    <location>
        <begin position="582"/>
        <end position="627"/>
    </location>
</feature>
<evidence type="ECO:0000256" key="4">
    <source>
        <dbReference type="ARBA" id="ARBA00022801"/>
    </source>
</evidence>
<dbReference type="Proteomes" id="UP001642464">
    <property type="component" value="Unassembled WGS sequence"/>
</dbReference>
<keyword evidence="8" id="KW-0969">Cilium</keyword>
<comment type="subcellular location">
    <subcellularLocation>
        <location evidence="1">Cytoplasm</location>
        <location evidence="1">Cytoskeleton</location>
        <location evidence="1">Flagellum axoneme</location>
    </subcellularLocation>
</comment>
<feature type="domain" description="EndoU" evidence="13">
    <location>
        <begin position="103"/>
        <end position="339"/>
    </location>
</feature>
<dbReference type="InterPro" id="IPR002048">
    <property type="entry name" value="EF_hand_dom"/>
</dbReference>
<dbReference type="SUPFAM" id="SSF48163">
    <property type="entry name" value="An anticodon-binding domain of class I aminoacyl-tRNA synthetases"/>
    <property type="match status" value="1"/>
</dbReference>
<keyword evidence="6" id="KW-0282">Flagellum</keyword>
<gene>
    <name evidence="14" type="ORF">SCF082_LOCUS32060</name>
</gene>
<reference evidence="14 15" key="1">
    <citation type="submission" date="2024-02" db="EMBL/GenBank/DDBJ databases">
        <authorList>
            <person name="Chen Y."/>
            <person name="Shah S."/>
            <person name="Dougan E. K."/>
            <person name="Thang M."/>
            <person name="Chan C."/>
        </authorList>
    </citation>
    <scope>NUCLEOTIDE SEQUENCE [LARGE SCALE GENOMIC DNA]</scope>
</reference>
<keyword evidence="5" id="KW-0067">ATP-binding</keyword>
<keyword evidence="4" id="KW-0378">Hydrolase</keyword>
<dbReference type="EMBL" id="CAXAMM010027557">
    <property type="protein sequence ID" value="CAK9061079.1"/>
    <property type="molecule type" value="Genomic_DNA"/>
</dbReference>
<keyword evidence="9" id="KW-0030">Aminoacyl-tRNA synthetase</keyword>
<keyword evidence="7" id="KW-0648">Protein biosynthesis</keyword>
<evidence type="ECO:0000313" key="14">
    <source>
        <dbReference type="EMBL" id="CAK9061079.1"/>
    </source>
</evidence>
<dbReference type="InterPro" id="IPR008925">
    <property type="entry name" value="aa_tRNA-synth_I_cd-bd_sf"/>
</dbReference>
<dbReference type="SUPFAM" id="SSF142877">
    <property type="entry name" value="EndoU-like"/>
    <property type="match status" value="1"/>
</dbReference>
<dbReference type="InterPro" id="IPR018998">
    <property type="entry name" value="EndoU_C"/>
</dbReference>
<evidence type="ECO:0000256" key="3">
    <source>
        <dbReference type="ARBA" id="ARBA00022741"/>
    </source>
</evidence>
<evidence type="ECO:0000259" key="13">
    <source>
        <dbReference type="PROSITE" id="PS51959"/>
    </source>
</evidence>
<accession>A0ABP0NBY4</accession>
<feature type="domain" description="EF-hand" evidence="12">
    <location>
        <begin position="440"/>
        <end position="475"/>
    </location>
</feature>
<keyword evidence="3" id="KW-0547">Nucleotide-binding</keyword>
<organism evidence="14 15">
    <name type="scientific">Durusdinium trenchii</name>
    <dbReference type="NCBI Taxonomy" id="1381693"/>
    <lineage>
        <taxon>Eukaryota</taxon>
        <taxon>Sar</taxon>
        <taxon>Alveolata</taxon>
        <taxon>Dinophyceae</taxon>
        <taxon>Suessiales</taxon>
        <taxon>Symbiodiniaceae</taxon>
        <taxon>Durusdinium</taxon>
    </lineage>
</organism>
<evidence type="ECO:0000256" key="1">
    <source>
        <dbReference type="ARBA" id="ARBA00004611"/>
    </source>
</evidence>
<comment type="caution">
    <text evidence="14">The sequence shown here is derived from an EMBL/GenBank/DDBJ whole genome shotgun (WGS) entry which is preliminary data.</text>
</comment>
<evidence type="ECO:0000256" key="2">
    <source>
        <dbReference type="ARBA" id="ARBA00022598"/>
    </source>
</evidence>